<dbReference type="InterPro" id="IPR031854">
    <property type="entry name" value="FidL-like"/>
</dbReference>
<dbReference type="EMBL" id="CP040428">
    <property type="protein sequence ID" value="QCT21891.1"/>
    <property type="molecule type" value="Genomic_DNA"/>
</dbReference>
<keyword evidence="2" id="KW-1185">Reference proteome</keyword>
<protein>
    <submittedName>
        <fullName evidence="1">Uncharacterized protein</fullName>
    </submittedName>
</protein>
<accession>A0A4P8YM24</accession>
<proteinExistence type="predicted"/>
<dbReference type="OrthoDB" id="5814397at2"/>
<evidence type="ECO:0000313" key="1">
    <source>
        <dbReference type="EMBL" id="QCT21891.1"/>
    </source>
</evidence>
<dbReference type="Proteomes" id="UP000302163">
    <property type="component" value="Chromosome"/>
</dbReference>
<organism evidence="1 2">
    <name type="scientific">Jejubacter calystegiae</name>
    <dbReference type="NCBI Taxonomy" id="2579935"/>
    <lineage>
        <taxon>Bacteria</taxon>
        <taxon>Pseudomonadati</taxon>
        <taxon>Pseudomonadota</taxon>
        <taxon>Gammaproteobacteria</taxon>
        <taxon>Enterobacterales</taxon>
        <taxon>Enterobacteriaceae</taxon>
        <taxon>Jejubacter</taxon>
    </lineage>
</organism>
<name>A0A4P8YM24_9ENTR</name>
<evidence type="ECO:0000313" key="2">
    <source>
        <dbReference type="Proteomes" id="UP000302163"/>
    </source>
</evidence>
<dbReference type="Pfam" id="PF15941">
    <property type="entry name" value="FidL_like"/>
    <property type="match status" value="1"/>
</dbReference>
<dbReference type="KEGG" id="izh:FEM41_20645"/>
<dbReference type="RefSeq" id="WP_138098047.1">
    <property type="nucleotide sequence ID" value="NZ_CP040428.1"/>
</dbReference>
<dbReference type="AlphaFoldDB" id="A0A4P8YM24"/>
<reference evidence="1 2" key="1">
    <citation type="submission" date="2019-05" db="EMBL/GenBank/DDBJ databases">
        <title>Complete genome sequence of Izhakiella calystegiae KSNA2, an endophyte isolated from beach morning glory (Calystegia soldanella).</title>
        <authorList>
            <person name="Jiang L."/>
            <person name="Jeong J.C."/>
            <person name="Kim C.Y."/>
            <person name="Kim D.H."/>
            <person name="Kim S.W."/>
            <person name="Lee j."/>
        </authorList>
    </citation>
    <scope>NUCLEOTIDE SEQUENCE [LARGE SCALE GENOMIC DNA]</scope>
    <source>
        <strain evidence="1 2">KSNA2</strain>
    </source>
</reference>
<gene>
    <name evidence="1" type="ORF">FEM41_20645</name>
</gene>
<sequence length="172" mass="19350">MRLAPRSFFVLSTAVLISAAGFSAWRHLSVKNNGMMSCSAKAIMRFENMEYENVNGNVHFNFGENGKGSMVVEGYTDSASGWLYLQRYVKFTWTSKLISGSERNYYISKWESSASSIDESPNVIFDYFMREMSDSHDGLFLNAQKLNPQAILLSSINSPLYICTLKSGSKLD</sequence>